<dbReference type="InterPro" id="IPR002105">
    <property type="entry name" value="Dockerin_1_rpt"/>
</dbReference>
<dbReference type="Pfam" id="PF17210">
    <property type="entry name" value="SdrD_B"/>
    <property type="match status" value="1"/>
</dbReference>
<protein>
    <submittedName>
        <fullName evidence="7">Peroxidase</fullName>
    </submittedName>
</protein>
<feature type="domain" description="SD-repeat containing protein B" evidence="6">
    <location>
        <begin position="656"/>
        <end position="703"/>
    </location>
</feature>
<keyword evidence="2" id="KW-0964">Secreted</keyword>
<dbReference type="GO" id="GO:0000272">
    <property type="term" value="P:polysaccharide catabolic process"/>
    <property type="evidence" value="ECO:0007669"/>
    <property type="project" value="InterPro"/>
</dbReference>
<dbReference type="GO" id="GO:0005576">
    <property type="term" value="C:extracellular region"/>
    <property type="evidence" value="ECO:0007669"/>
    <property type="project" value="UniProtKB-SubCell"/>
</dbReference>
<evidence type="ECO:0000256" key="1">
    <source>
        <dbReference type="ARBA" id="ARBA00004613"/>
    </source>
</evidence>
<dbReference type="PRINTS" id="PR00457">
    <property type="entry name" value="ANPEROXIDASE"/>
</dbReference>
<evidence type="ECO:0000313" key="8">
    <source>
        <dbReference type="Proteomes" id="UP000315003"/>
    </source>
</evidence>
<dbReference type="Proteomes" id="UP000315003">
    <property type="component" value="Chromosome"/>
</dbReference>
<keyword evidence="4" id="KW-0325">Glycoprotein</keyword>
<dbReference type="PANTHER" id="PTHR11475">
    <property type="entry name" value="OXIDASE/PEROXIDASE"/>
    <property type="match status" value="1"/>
</dbReference>
<accession>A0A517SZF3</accession>
<dbReference type="InterPro" id="IPR010255">
    <property type="entry name" value="Haem_peroxidase_sf"/>
</dbReference>
<dbReference type="InterPro" id="IPR019791">
    <property type="entry name" value="Haem_peroxidase_animal"/>
</dbReference>
<dbReference type="SUPFAM" id="SSF63446">
    <property type="entry name" value="Type I dockerin domain"/>
    <property type="match status" value="1"/>
</dbReference>
<dbReference type="Gene3D" id="1.10.1330.10">
    <property type="entry name" value="Dockerin domain"/>
    <property type="match status" value="1"/>
</dbReference>
<dbReference type="Gene3D" id="1.10.640.10">
    <property type="entry name" value="Haem peroxidase domain superfamily, animal type"/>
    <property type="match status" value="1"/>
</dbReference>
<feature type="region of interest" description="Disordered" evidence="5">
    <location>
        <begin position="98"/>
        <end position="131"/>
    </location>
</feature>
<name>A0A517SZF3_9BACT</name>
<organism evidence="7 8">
    <name type="scientific">Stieleria bergensis</name>
    <dbReference type="NCBI Taxonomy" id="2528025"/>
    <lineage>
        <taxon>Bacteria</taxon>
        <taxon>Pseudomonadati</taxon>
        <taxon>Planctomycetota</taxon>
        <taxon>Planctomycetia</taxon>
        <taxon>Pirellulales</taxon>
        <taxon>Pirellulaceae</taxon>
        <taxon>Stieleria</taxon>
    </lineage>
</organism>
<dbReference type="GO" id="GO:0004601">
    <property type="term" value="F:peroxidase activity"/>
    <property type="evidence" value="ECO:0007669"/>
    <property type="project" value="UniProtKB-KW"/>
</dbReference>
<evidence type="ECO:0000256" key="2">
    <source>
        <dbReference type="ARBA" id="ARBA00022525"/>
    </source>
</evidence>
<feature type="compositionally biased region" description="Basic residues" evidence="5">
    <location>
        <begin position="9"/>
        <end position="22"/>
    </location>
</feature>
<reference evidence="7 8" key="1">
    <citation type="submission" date="2019-02" db="EMBL/GenBank/DDBJ databases">
        <title>Deep-cultivation of Planctomycetes and their phenomic and genomic characterization uncovers novel biology.</title>
        <authorList>
            <person name="Wiegand S."/>
            <person name="Jogler M."/>
            <person name="Boedeker C."/>
            <person name="Pinto D."/>
            <person name="Vollmers J."/>
            <person name="Rivas-Marin E."/>
            <person name="Kohn T."/>
            <person name="Peeters S.H."/>
            <person name="Heuer A."/>
            <person name="Rast P."/>
            <person name="Oberbeckmann S."/>
            <person name="Bunk B."/>
            <person name="Jeske O."/>
            <person name="Meyerdierks A."/>
            <person name="Storesund J.E."/>
            <person name="Kallscheuer N."/>
            <person name="Luecker S."/>
            <person name="Lage O.M."/>
            <person name="Pohl T."/>
            <person name="Merkel B.J."/>
            <person name="Hornburger P."/>
            <person name="Mueller R.-W."/>
            <person name="Bruemmer F."/>
            <person name="Labrenz M."/>
            <person name="Spormann A.M."/>
            <person name="Op den Camp H."/>
            <person name="Overmann J."/>
            <person name="Amann R."/>
            <person name="Jetten M.S.M."/>
            <person name="Mascher T."/>
            <person name="Medema M.H."/>
            <person name="Devos D.P."/>
            <person name="Kaster A.-K."/>
            <person name="Ovreas L."/>
            <person name="Rohde M."/>
            <person name="Galperin M.Y."/>
            <person name="Jogler C."/>
        </authorList>
    </citation>
    <scope>NUCLEOTIDE SEQUENCE [LARGE SCALE GENOMIC DNA]</scope>
    <source>
        <strain evidence="7 8">SV_7m_r</strain>
    </source>
</reference>
<evidence type="ECO:0000313" key="7">
    <source>
        <dbReference type="EMBL" id="QDT61452.1"/>
    </source>
</evidence>
<evidence type="ECO:0000256" key="4">
    <source>
        <dbReference type="ARBA" id="ARBA00023180"/>
    </source>
</evidence>
<proteinExistence type="predicted"/>
<keyword evidence="8" id="KW-1185">Reference proteome</keyword>
<dbReference type="Pfam" id="PF00404">
    <property type="entry name" value="Dockerin_1"/>
    <property type="match status" value="1"/>
</dbReference>
<dbReference type="AlphaFoldDB" id="A0A517SZF3"/>
<evidence type="ECO:0000256" key="3">
    <source>
        <dbReference type="ARBA" id="ARBA00022729"/>
    </source>
</evidence>
<evidence type="ECO:0000256" key="5">
    <source>
        <dbReference type="SAM" id="MobiDB-lite"/>
    </source>
</evidence>
<evidence type="ECO:0000259" key="6">
    <source>
        <dbReference type="Pfam" id="PF17210"/>
    </source>
</evidence>
<dbReference type="Pfam" id="PF03098">
    <property type="entry name" value="An_peroxidase"/>
    <property type="match status" value="1"/>
</dbReference>
<dbReference type="RefSeq" id="WP_145275545.1">
    <property type="nucleotide sequence ID" value="NZ_CP036272.1"/>
</dbReference>
<dbReference type="EMBL" id="CP036272">
    <property type="protein sequence ID" value="QDT61452.1"/>
    <property type="molecule type" value="Genomic_DNA"/>
</dbReference>
<keyword evidence="7" id="KW-0560">Oxidoreductase</keyword>
<keyword evidence="7" id="KW-0575">Peroxidase</keyword>
<dbReference type="PANTHER" id="PTHR11475:SF4">
    <property type="entry name" value="CHORION PEROXIDASE"/>
    <property type="match status" value="1"/>
</dbReference>
<gene>
    <name evidence="7" type="ORF">SV7mr_39880</name>
</gene>
<keyword evidence="3" id="KW-0732">Signal</keyword>
<dbReference type="Gene3D" id="2.60.40.10">
    <property type="entry name" value="Immunoglobulins"/>
    <property type="match status" value="1"/>
</dbReference>
<dbReference type="CDD" id="cd09822">
    <property type="entry name" value="peroxinectin_like_bacterial"/>
    <property type="match status" value="1"/>
</dbReference>
<dbReference type="InterPro" id="IPR036439">
    <property type="entry name" value="Dockerin_dom_sf"/>
</dbReference>
<dbReference type="PROSITE" id="PS50292">
    <property type="entry name" value="PEROXIDASE_3"/>
    <property type="match status" value="1"/>
</dbReference>
<dbReference type="GO" id="GO:0020037">
    <property type="term" value="F:heme binding"/>
    <property type="evidence" value="ECO:0007669"/>
    <property type="project" value="InterPro"/>
</dbReference>
<feature type="region of interest" description="Disordered" evidence="5">
    <location>
        <begin position="1"/>
        <end position="26"/>
    </location>
</feature>
<comment type="subcellular location">
    <subcellularLocation>
        <location evidence="1">Secreted</location>
    </subcellularLocation>
</comment>
<dbReference type="OrthoDB" id="9765610at2"/>
<dbReference type="GO" id="GO:0004553">
    <property type="term" value="F:hydrolase activity, hydrolyzing O-glycosyl compounds"/>
    <property type="evidence" value="ECO:0007669"/>
    <property type="project" value="InterPro"/>
</dbReference>
<sequence length="726" mass="81333">MNPFSSHSWSKRKRRKSAKQQRHLQPETLEQRQMLAADAFFHNHYHPEDVNDDGVVSVIDALSVINAMTRPDPSRVDQFTDVDNDGRQSARDALMVINRLNRPDQEPTDYQRGQRDQGPRPLPPVPEQRREFQSIDGTGNHLENPQWGSAGENLLRVAEAQYADGISEPAGSDRPSTREISNLLSAIEAEGQVSQRDLSAFVYVWGQFLDHDIDLSGHPDNPADYELFNIQVPTGDAWFDPTGTGEAEIPLIRSDYDPETGTSVDNPRQQMNAITSFIDGSQIYGSDAATLELLREFEGGRMLIRDNGLPPLDEDGNILAGDIRAAENPSLTAMHALFLREHNRMAEHIARQHEGWNDEQIFQHARSMVIAELQHITYHEYLPALLGRRAITRYEGYDSSVNPGIATEFSTAAFRFGHSTLNDDVEFFGNDGRAVSEELSLAEAFFNTAVLEENGIGSVLKYDASSLSQEIDLEVVDSLRNFLFGPPGAGGLDLVALNIQRGRDHGLADYNSTRVAYGLPAYESFADLTSNLELQEKLATLYGDVNHIDLWVGLMAEDHVPGAAVGQLTQTIIAEQFQRLRDGDRFYYENVFEGEQLHRIRSTSLADIIQRNTEVRGLQDNVFFFRAEVRGQVTTLDLIRDQELLGDRPLRDRPASDGVAGVPVELLDEDGNVIASTTTDMRGNYRFRQFNETGDYQIRLAETGDTIDVLIRTGDMQLRELDFVLV</sequence>
<dbReference type="SUPFAM" id="SSF48113">
    <property type="entry name" value="Heme-dependent peroxidases"/>
    <property type="match status" value="1"/>
</dbReference>
<dbReference type="InterPro" id="IPR013783">
    <property type="entry name" value="Ig-like_fold"/>
</dbReference>
<dbReference type="InterPro" id="IPR033764">
    <property type="entry name" value="Sdr_B"/>
</dbReference>
<dbReference type="SUPFAM" id="SSF49478">
    <property type="entry name" value="Cna protein B-type domain"/>
    <property type="match status" value="1"/>
</dbReference>
<dbReference type="GO" id="GO:0006979">
    <property type="term" value="P:response to oxidative stress"/>
    <property type="evidence" value="ECO:0007669"/>
    <property type="project" value="InterPro"/>
</dbReference>
<dbReference type="InterPro" id="IPR037120">
    <property type="entry name" value="Haem_peroxidase_sf_animal"/>
</dbReference>